<sequence length="198" mass="21087">MGRGVGVPSLSQVLGWDTEHLRRGATDWVAAAERWEDAFTNVHRGTVCPGGTVWEGQAAEAGQNRAFADLVKVRRLADSLQDAAVVARRGADQLDYLKRHTVDAINAARNAGFTVGENLAVTDSSRAGAFRIGHAQQHAATIASRASALIVADNDIAARITATVAQLADHKLDDFPNDRTVQAVDYKTAPPPSVLPSK</sequence>
<evidence type="ECO:0008006" key="3">
    <source>
        <dbReference type="Google" id="ProtNLM"/>
    </source>
</evidence>
<organism evidence="1 2">
    <name type="scientific">Mycolicibacterium confluentis</name>
    <dbReference type="NCBI Taxonomy" id="28047"/>
    <lineage>
        <taxon>Bacteria</taxon>
        <taxon>Bacillati</taxon>
        <taxon>Actinomycetota</taxon>
        <taxon>Actinomycetes</taxon>
        <taxon>Mycobacteriales</taxon>
        <taxon>Mycobacteriaceae</taxon>
        <taxon>Mycolicibacterium</taxon>
    </lineage>
</organism>
<gene>
    <name evidence="1" type="ORF">MCNF_15870</name>
</gene>
<dbReference type="Proteomes" id="UP000466931">
    <property type="component" value="Chromosome"/>
</dbReference>
<keyword evidence="2" id="KW-1185">Reference proteome</keyword>
<accession>A0A7I7XVU5</accession>
<reference evidence="1" key="2">
    <citation type="submission" date="2020-02" db="EMBL/GenBank/DDBJ databases">
        <authorList>
            <person name="Matsumoto Y."/>
            <person name="Motooka D."/>
            <person name="Nakamura S."/>
        </authorList>
    </citation>
    <scope>NUCLEOTIDE SEQUENCE</scope>
    <source>
        <strain evidence="1">JCM 13671</strain>
    </source>
</reference>
<dbReference type="EMBL" id="AP022612">
    <property type="protein sequence ID" value="BBZ32982.1"/>
    <property type="molecule type" value="Genomic_DNA"/>
</dbReference>
<dbReference type="AlphaFoldDB" id="A0A7I7XVU5"/>
<evidence type="ECO:0000313" key="2">
    <source>
        <dbReference type="Proteomes" id="UP000466931"/>
    </source>
</evidence>
<protein>
    <recommendedName>
        <fullName evidence="3">ESX-1 secretion-associated protein EspA/EspE-like domain-containing protein</fullName>
    </recommendedName>
</protein>
<reference evidence="1" key="1">
    <citation type="journal article" date="2019" name="Emerg. Microbes Infect.">
        <title>Comprehensive subspecies identification of 175 nontuberculous mycobacteria species based on 7547 genomic profiles.</title>
        <authorList>
            <person name="Matsumoto Y."/>
            <person name="Kinjo T."/>
            <person name="Motooka D."/>
            <person name="Nabeya D."/>
            <person name="Jung N."/>
            <person name="Uechi K."/>
            <person name="Horii T."/>
            <person name="Iida T."/>
            <person name="Fujita J."/>
            <person name="Nakamura S."/>
        </authorList>
    </citation>
    <scope>NUCLEOTIDE SEQUENCE [LARGE SCALE GENOMIC DNA]</scope>
    <source>
        <strain evidence="1">JCM 13671</strain>
    </source>
</reference>
<proteinExistence type="predicted"/>
<name>A0A7I7XVU5_9MYCO</name>
<evidence type="ECO:0000313" key="1">
    <source>
        <dbReference type="EMBL" id="BBZ32982.1"/>
    </source>
</evidence>